<name>C1LE54_SCHJA</name>
<reference evidence="1" key="2">
    <citation type="submission" date="2009-03" db="EMBL/GenBank/DDBJ databases">
        <authorList>
            <person name="Gang L."/>
        </authorList>
    </citation>
    <scope>NUCLEOTIDE SEQUENCE</scope>
    <source>
        <strain evidence="1">Anhui</strain>
    </source>
</reference>
<proteinExistence type="evidence at transcript level"/>
<accession>C1LE54</accession>
<dbReference type="EMBL" id="FN317251">
    <property type="protein sequence ID" value="CAX72982.1"/>
    <property type="molecule type" value="mRNA"/>
</dbReference>
<protein>
    <submittedName>
        <fullName evidence="1">Uncharacterized protein</fullName>
    </submittedName>
</protein>
<dbReference type="AlphaFoldDB" id="C1LE54"/>
<sequence length="383" mass="44567">MPTTIQCEVDDVKPTESNLAIINTLNHLVDRINILSDQIHECMKISNQFINQSSNSINFDDNTHAAYVYNRSLLYIKEKLIGLKQSNQSIIKSLHRYQCSVEKLIYKIIQETATSNQTENLRIKSRRNKNDDTVQQVVNAEGQLLKNLKCSLESKLQILLNTIKNIKCIQYKLDQWITEHEQSADQCNKSKQTTSRLTTVKSIVPSRDNQDEKLDEAYTTSLNLEKVMKTIESTSSRANTLQLDLTLMFDRIQQVINGTRNSVFYALTGECTLLTKQMHRLFLTNLKHKMAHNQNLKIICQLMSQTSNKSNNKFMQKLLQNDEQLQTVRSEINDQYNRFNQYLQADLNIIRMRRKQHYEQMLHSNNISLSPTITKVNLRQHTI</sequence>
<evidence type="ECO:0000313" key="1">
    <source>
        <dbReference type="EMBL" id="CAX72982.1"/>
    </source>
</evidence>
<reference evidence="1" key="1">
    <citation type="journal article" date="2009" name="Nature">
        <title>The Schistosoma japonicum genome reveals features of host-parasite interplay.</title>
        <authorList>
            <person name="Liu F."/>
            <person name="Zhou Y."/>
            <person name="Wang Z.Q."/>
            <person name="Lu G."/>
            <person name="Zheng H."/>
            <person name="Brindley P.J."/>
            <person name="McManus D.P."/>
            <person name="Blair D."/>
            <person name="Zhang Q.H."/>
            <person name="Zhong Y."/>
            <person name="Wang S."/>
            <person name="Han Z.G."/>
            <person name="Chen Z."/>
        </authorList>
    </citation>
    <scope>NUCLEOTIDE SEQUENCE</scope>
    <source>
        <strain evidence="1">Anhui</strain>
    </source>
</reference>
<organism evidence="1">
    <name type="scientific">Schistosoma japonicum</name>
    <name type="common">Blood fluke</name>
    <dbReference type="NCBI Taxonomy" id="6182"/>
    <lineage>
        <taxon>Eukaryota</taxon>
        <taxon>Metazoa</taxon>
        <taxon>Spiralia</taxon>
        <taxon>Lophotrochozoa</taxon>
        <taxon>Platyhelminthes</taxon>
        <taxon>Trematoda</taxon>
        <taxon>Digenea</taxon>
        <taxon>Strigeidida</taxon>
        <taxon>Schistosomatoidea</taxon>
        <taxon>Schistosomatidae</taxon>
        <taxon>Schistosoma</taxon>
    </lineage>
</organism>